<dbReference type="EMBL" id="JBJUIK010000015">
    <property type="protein sequence ID" value="KAL3501033.1"/>
    <property type="molecule type" value="Genomic_DNA"/>
</dbReference>
<evidence type="ECO:0000313" key="1">
    <source>
        <dbReference type="EMBL" id="KAL3501033.1"/>
    </source>
</evidence>
<evidence type="ECO:0000313" key="2">
    <source>
        <dbReference type="Proteomes" id="UP001630127"/>
    </source>
</evidence>
<proteinExistence type="predicted"/>
<organism evidence="1 2">
    <name type="scientific">Cinchona calisaya</name>
    <dbReference type="NCBI Taxonomy" id="153742"/>
    <lineage>
        <taxon>Eukaryota</taxon>
        <taxon>Viridiplantae</taxon>
        <taxon>Streptophyta</taxon>
        <taxon>Embryophyta</taxon>
        <taxon>Tracheophyta</taxon>
        <taxon>Spermatophyta</taxon>
        <taxon>Magnoliopsida</taxon>
        <taxon>eudicotyledons</taxon>
        <taxon>Gunneridae</taxon>
        <taxon>Pentapetalae</taxon>
        <taxon>asterids</taxon>
        <taxon>lamiids</taxon>
        <taxon>Gentianales</taxon>
        <taxon>Rubiaceae</taxon>
        <taxon>Cinchonoideae</taxon>
        <taxon>Cinchoneae</taxon>
        <taxon>Cinchona</taxon>
    </lineage>
</organism>
<dbReference type="AlphaFoldDB" id="A0ABD2Y5W2"/>
<reference evidence="1 2" key="1">
    <citation type="submission" date="2024-11" db="EMBL/GenBank/DDBJ databases">
        <title>A near-complete genome assembly of Cinchona calisaya.</title>
        <authorList>
            <person name="Lian D.C."/>
            <person name="Zhao X.W."/>
            <person name="Wei L."/>
        </authorList>
    </citation>
    <scope>NUCLEOTIDE SEQUENCE [LARGE SCALE GENOMIC DNA]</scope>
    <source>
        <tissue evidence="1">Nenye</tissue>
    </source>
</reference>
<comment type="caution">
    <text evidence="1">The sequence shown here is derived from an EMBL/GenBank/DDBJ whole genome shotgun (WGS) entry which is preliminary data.</text>
</comment>
<name>A0ABD2Y5W2_9GENT</name>
<gene>
    <name evidence="1" type="ORF">ACH5RR_035482</name>
</gene>
<protein>
    <submittedName>
        <fullName evidence="1">Uncharacterized protein</fullName>
    </submittedName>
</protein>
<keyword evidence="2" id="KW-1185">Reference proteome</keyword>
<sequence>MDDLDVLARDFSYRSRGKSNPMRSDSGDRRSCFAQSSSSALFHDDHSNRDGLLFNDIFDGPSRYSNTSNNANKSTNSLMCDFDYDSYFLNPPQVIIFVIIIQRLRRFQFMTSRV</sequence>
<accession>A0ABD2Y5W2</accession>
<dbReference type="Proteomes" id="UP001630127">
    <property type="component" value="Unassembled WGS sequence"/>
</dbReference>